<evidence type="ECO:0000256" key="1">
    <source>
        <dbReference type="ARBA" id="ARBA00005883"/>
    </source>
</evidence>
<dbReference type="InterPro" id="IPR036252">
    <property type="entry name" value="Proteasome_activ_sf"/>
</dbReference>
<evidence type="ECO:0000256" key="2">
    <source>
        <dbReference type="ARBA" id="ARBA00022942"/>
    </source>
</evidence>
<comment type="similarity">
    <text evidence="1">Belongs to the PA28 family.</text>
</comment>
<dbReference type="RefSeq" id="XP_025595735.1">
    <property type="nucleotide sequence ID" value="XM_025741055.1"/>
</dbReference>
<dbReference type="InterPro" id="IPR036997">
    <property type="entry name" value="PA28_C_sf"/>
</dbReference>
<dbReference type="FunFam" id="1.20.120.180:FF:000002">
    <property type="entry name" value="Proteasome activator complex subunit 1"/>
    <property type="match status" value="1"/>
</dbReference>
<dbReference type="GO" id="GO:0005654">
    <property type="term" value="C:nucleoplasm"/>
    <property type="evidence" value="ECO:0007669"/>
    <property type="project" value="TreeGrafter"/>
</dbReference>
<dbReference type="Gene3D" id="1.20.120.180">
    <property type="entry name" value="Proteasome activator pa28, C-terminal domain"/>
    <property type="match status" value="1"/>
</dbReference>
<dbReference type="GO" id="GO:0061133">
    <property type="term" value="F:endopeptidase activator activity"/>
    <property type="evidence" value="ECO:0007669"/>
    <property type="project" value="TreeGrafter"/>
</dbReference>
<organism evidence="5 6">
    <name type="scientific">Tilletiopsis washingtonensis</name>
    <dbReference type="NCBI Taxonomy" id="58919"/>
    <lineage>
        <taxon>Eukaryota</taxon>
        <taxon>Fungi</taxon>
        <taxon>Dikarya</taxon>
        <taxon>Basidiomycota</taxon>
        <taxon>Ustilaginomycotina</taxon>
        <taxon>Exobasidiomycetes</taxon>
        <taxon>Entylomatales</taxon>
        <taxon>Entylomatales incertae sedis</taxon>
        <taxon>Tilletiopsis</taxon>
    </lineage>
</organism>
<dbReference type="GO" id="GO:0005737">
    <property type="term" value="C:cytoplasm"/>
    <property type="evidence" value="ECO:0007669"/>
    <property type="project" value="TreeGrafter"/>
</dbReference>
<dbReference type="InterPro" id="IPR009077">
    <property type="entry name" value="Proteasome_activ_PA28"/>
</dbReference>
<dbReference type="InterPro" id="IPR003186">
    <property type="entry name" value="PA28_C"/>
</dbReference>
<dbReference type="EMBL" id="KZ819304">
    <property type="protein sequence ID" value="PWN95456.1"/>
    <property type="molecule type" value="Genomic_DNA"/>
</dbReference>
<gene>
    <name evidence="5" type="ORF">FA09DRAFT_322501</name>
</gene>
<dbReference type="AlphaFoldDB" id="A0A316Z263"/>
<protein>
    <submittedName>
        <fullName evidence="5">Proteasome activator pa28, REG alpha/beta subunit</fullName>
    </submittedName>
</protein>
<evidence type="ECO:0000313" key="5">
    <source>
        <dbReference type="EMBL" id="PWN95456.1"/>
    </source>
</evidence>
<keyword evidence="2 5" id="KW-0647">Proteasome</keyword>
<dbReference type="GO" id="GO:0061136">
    <property type="term" value="P:regulation of proteasomal protein catabolic process"/>
    <property type="evidence" value="ECO:0007669"/>
    <property type="project" value="TreeGrafter"/>
</dbReference>
<evidence type="ECO:0000259" key="4">
    <source>
        <dbReference type="Pfam" id="PF02252"/>
    </source>
</evidence>
<evidence type="ECO:0000256" key="3">
    <source>
        <dbReference type="SAM" id="MobiDB-lite"/>
    </source>
</evidence>
<accession>A0A316Z263</accession>
<dbReference type="PANTHER" id="PTHR10660">
    <property type="entry name" value="PROTEASOME REGULATOR PA28"/>
    <property type="match status" value="1"/>
</dbReference>
<feature type="region of interest" description="Disordered" evidence="3">
    <location>
        <begin position="88"/>
        <end position="123"/>
    </location>
</feature>
<feature type="domain" description="Proteasome activator PA28 C-terminal" evidence="4">
    <location>
        <begin position="132"/>
        <end position="270"/>
    </location>
</feature>
<proteinExistence type="inferred from homology"/>
<dbReference type="GeneID" id="37268599"/>
<keyword evidence="6" id="KW-1185">Reference proteome</keyword>
<dbReference type="Pfam" id="PF02252">
    <property type="entry name" value="PA28_C"/>
    <property type="match status" value="1"/>
</dbReference>
<name>A0A316Z263_9BASI</name>
<dbReference type="STRING" id="58919.A0A316Z263"/>
<dbReference type="Proteomes" id="UP000245946">
    <property type="component" value="Unassembled WGS sequence"/>
</dbReference>
<sequence length="275" mass="30166">MSSSSGISTKLTLPRHAELTSWRASVVAQAFEAMQQRVPDKILALNARLARITASTSSSAAAAEEERFGDAQLKCMASAIDSKVYPPAAARDAEQGGQAKKKRKVGAADGAAAEEDGAEHEEGVLEGRVVPNAWFTEALEELRSEWTDLIEIMDHIKLFISLNIPMTEEGDNGGVATQEEALTEVARSQETGYNWLSTPCSYHSGRGECIAKMLRYPGVEDFRLALHEYDRRGALRLRAQYTDLRNTYAVVLDILEKNMKRIAQPKSGNGMNNYG</sequence>
<dbReference type="OrthoDB" id="6591885at2759"/>
<dbReference type="GO" id="GO:0008537">
    <property type="term" value="C:proteasome activator complex"/>
    <property type="evidence" value="ECO:0007669"/>
    <property type="project" value="InterPro"/>
</dbReference>
<dbReference type="GO" id="GO:2000045">
    <property type="term" value="P:regulation of G1/S transition of mitotic cell cycle"/>
    <property type="evidence" value="ECO:0007669"/>
    <property type="project" value="TreeGrafter"/>
</dbReference>
<dbReference type="PANTHER" id="PTHR10660:SF2">
    <property type="entry name" value="LD45860P"/>
    <property type="match status" value="1"/>
</dbReference>
<evidence type="ECO:0000313" key="6">
    <source>
        <dbReference type="Proteomes" id="UP000245946"/>
    </source>
</evidence>
<reference evidence="5 6" key="1">
    <citation type="journal article" date="2018" name="Mol. Biol. Evol.">
        <title>Broad Genomic Sampling Reveals a Smut Pathogenic Ancestry of the Fungal Clade Ustilaginomycotina.</title>
        <authorList>
            <person name="Kijpornyongpan T."/>
            <person name="Mondo S.J."/>
            <person name="Barry K."/>
            <person name="Sandor L."/>
            <person name="Lee J."/>
            <person name="Lipzen A."/>
            <person name="Pangilinan J."/>
            <person name="LaButti K."/>
            <person name="Hainaut M."/>
            <person name="Henrissat B."/>
            <person name="Grigoriev I.V."/>
            <person name="Spatafora J.W."/>
            <person name="Aime M.C."/>
        </authorList>
    </citation>
    <scope>NUCLEOTIDE SEQUENCE [LARGE SCALE GENOMIC DNA]</scope>
    <source>
        <strain evidence="5 6">MCA 4186</strain>
    </source>
</reference>
<dbReference type="SUPFAM" id="SSF47216">
    <property type="entry name" value="Proteasome activator"/>
    <property type="match status" value="1"/>
</dbReference>